<dbReference type="RefSeq" id="WP_232226656.1">
    <property type="nucleotide sequence ID" value="NZ_CP007514.1"/>
</dbReference>
<dbReference type="Proteomes" id="UP001281130">
    <property type="component" value="Unassembled WGS sequence"/>
</dbReference>
<keyword evidence="4" id="KW-1185">Reference proteome</keyword>
<feature type="region of interest" description="Disordered" evidence="1">
    <location>
        <begin position="14"/>
        <end position="65"/>
    </location>
</feature>
<sequence length="233" mass="25317">MLIVVWALLLPACGEGSESGTRGGERPTTAEQTTEEETTSTGGVPDLTTLEVGPEEESGMLPARGLEQAEARPLPEDPPEGIRVFPATTNRLVEGEVDYPQSPATNGDHDPLWTNCGFYDEPVEEEQAVHSLDHGVVWITYRPDLEGSQVAELRESYGREPYVIVSPYPEQDSSVVATSWRIQLALDSAEDPRLAQFVRDFRISEIAPLSGNGCVRGSGEPVVAGPESYYEEG</sequence>
<accession>A0A023X714</accession>
<evidence type="ECO:0000313" key="2">
    <source>
        <dbReference type="EMBL" id="AHY47820.1"/>
    </source>
</evidence>
<proteinExistence type="predicted"/>
<gene>
    <name evidence="2" type="ORF">RradSPS_2537</name>
    <name evidence="3" type="ORF">SIL72_00315</name>
</gene>
<dbReference type="Proteomes" id="UP000025229">
    <property type="component" value="Chromosome"/>
</dbReference>
<name>A0A023X714_RUBRA</name>
<dbReference type="EMBL" id="JAWXXX010000001">
    <property type="protein sequence ID" value="MDX5892459.1"/>
    <property type="molecule type" value="Genomic_DNA"/>
</dbReference>
<dbReference type="Pfam" id="PF11303">
    <property type="entry name" value="DUF3105"/>
    <property type="match status" value="1"/>
</dbReference>
<dbReference type="eggNOG" id="COG3415">
    <property type="taxonomic scope" value="Bacteria"/>
</dbReference>
<reference evidence="3" key="2">
    <citation type="submission" date="2023-11" db="EMBL/GenBank/DDBJ databases">
        <title>MicrobeMod: A computational toolkit for identifying prokaryotic methylation and restriction-modification with nanopore sequencing.</title>
        <authorList>
            <person name="Crits-Christoph A."/>
            <person name="Kang S.C."/>
            <person name="Lee H."/>
            <person name="Ostrov N."/>
        </authorList>
    </citation>
    <scope>NUCLEOTIDE SEQUENCE</scope>
    <source>
        <strain evidence="3">ATCC 51242</strain>
    </source>
</reference>
<dbReference type="STRING" id="42256.RradSPS_2537"/>
<dbReference type="HOGENOM" id="CLU_1189199_0_0_11"/>
<protein>
    <submittedName>
        <fullName evidence="3">DUF3105 domain-containing protein</fullName>
    </submittedName>
</protein>
<reference evidence="2 4" key="1">
    <citation type="submission" date="2014-03" db="EMBL/GenBank/DDBJ databases">
        <title>Complete genome sequence of the Radio-Resistant Rubrobacter radiotolerans RSPS-4.</title>
        <authorList>
            <person name="Egas C.C."/>
            <person name="Barroso C.C."/>
            <person name="Froufe H.J.C."/>
            <person name="Pacheco J.J."/>
            <person name="Albuquerque L.L."/>
            <person name="da Costa M.M.S."/>
        </authorList>
    </citation>
    <scope>NUCLEOTIDE SEQUENCE [LARGE SCALE GENOMIC DNA]</scope>
    <source>
        <strain evidence="2 4">RSPS-4</strain>
    </source>
</reference>
<dbReference type="KEGG" id="rrd:RradSPS_2537"/>
<dbReference type="EMBL" id="CP007514">
    <property type="protein sequence ID" value="AHY47820.1"/>
    <property type="molecule type" value="Genomic_DNA"/>
</dbReference>
<dbReference type="AlphaFoldDB" id="A0A023X714"/>
<dbReference type="InterPro" id="IPR021454">
    <property type="entry name" value="DUF3105"/>
</dbReference>
<evidence type="ECO:0000313" key="4">
    <source>
        <dbReference type="Proteomes" id="UP000025229"/>
    </source>
</evidence>
<evidence type="ECO:0000256" key="1">
    <source>
        <dbReference type="SAM" id="MobiDB-lite"/>
    </source>
</evidence>
<organism evidence="2 4">
    <name type="scientific">Rubrobacter radiotolerans</name>
    <name type="common">Arthrobacter radiotolerans</name>
    <dbReference type="NCBI Taxonomy" id="42256"/>
    <lineage>
        <taxon>Bacteria</taxon>
        <taxon>Bacillati</taxon>
        <taxon>Actinomycetota</taxon>
        <taxon>Rubrobacteria</taxon>
        <taxon>Rubrobacterales</taxon>
        <taxon>Rubrobacteraceae</taxon>
        <taxon>Rubrobacter</taxon>
    </lineage>
</organism>
<evidence type="ECO:0000313" key="3">
    <source>
        <dbReference type="EMBL" id="MDX5892459.1"/>
    </source>
</evidence>